<organism evidence="1 2">
    <name type="scientific">Metabacillus lacus</name>
    <dbReference type="NCBI Taxonomy" id="1983721"/>
    <lineage>
        <taxon>Bacteria</taxon>
        <taxon>Bacillati</taxon>
        <taxon>Bacillota</taxon>
        <taxon>Bacilli</taxon>
        <taxon>Bacillales</taxon>
        <taxon>Bacillaceae</taxon>
        <taxon>Metabacillus</taxon>
    </lineage>
</organism>
<dbReference type="RefSeq" id="WP_154309620.1">
    <property type="nucleotide sequence ID" value="NZ_WKKI01000065.1"/>
</dbReference>
<dbReference type="InterPro" id="IPR011009">
    <property type="entry name" value="Kinase-like_dom_sf"/>
</dbReference>
<evidence type="ECO:0000313" key="1">
    <source>
        <dbReference type="EMBL" id="MRX74167.1"/>
    </source>
</evidence>
<dbReference type="Gene3D" id="3.90.1200.10">
    <property type="match status" value="1"/>
</dbReference>
<dbReference type="PANTHER" id="PTHR39179:SF3">
    <property type="entry name" value="COTS-RELATED PROTEIN"/>
    <property type="match status" value="1"/>
</dbReference>
<proteinExistence type="predicted"/>
<dbReference type="Gene3D" id="3.30.200.20">
    <property type="entry name" value="Phosphorylase Kinase, domain 1"/>
    <property type="match status" value="1"/>
</dbReference>
<dbReference type="PANTHER" id="PTHR39179">
    <property type="entry name" value="SPORE COAT PROTEIN I"/>
    <property type="match status" value="1"/>
</dbReference>
<sequence length="342" mass="40730">MENEVQNILAHYDIGVDYIEHITPSLVKVYSSQGNFALKKLKQGRNPHFTGMLQELSERGYSNYVSVYPNRQGGAVTPYQQNLYYLMPWFSSGEETERDEKHQYLFKEAALLHRKTMREIDITEEMVTSHYQALKGKWEKNKADYEAYVEECEKKWYLSPFELQAITSYIEVSRATDFALDKLSEWHESAKTKEKARVSLIHGKLSVHHYLYDDQGTGYFTNLENVHEASPVNELLIFFERACNTYPIRCEECIDWFYTHQKTLPFTEDEMNLFLSYLSYPDRLYKTLRKYKKHNRNAQRKNELKENTKLMKHYWQFKNIEYTVMRLTDIEEKKKEAAQAQT</sequence>
<keyword evidence="1" id="KW-0167">Capsid protein</keyword>
<dbReference type="NCBIfam" id="TIGR02904">
    <property type="entry name" value="spore_ysxE"/>
    <property type="match status" value="1"/>
</dbReference>
<evidence type="ECO:0000313" key="2">
    <source>
        <dbReference type="Proteomes" id="UP000448867"/>
    </source>
</evidence>
<reference evidence="1 2" key="1">
    <citation type="submission" date="2019-11" db="EMBL/GenBank/DDBJ databases">
        <title>Bacillus lacus genome.</title>
        <authorList>
            <person name="Allen C.J."/>
            <person name="Newman J.D."/>
        </authorList>
    </citation>
    <scope>NUCLEOTIDE SEQUENCE [LARGE SCALE GENOMIC DNA]</scope>
    <source>
        <strain evidence="1 2">KCTC 33946</strain>
    </source>
</reference>
<dbReference type="SUPFAM" id="SSF56112">
    <property type="entry name" value="Protein kinase-like (PK-like)"/>
    <property type="match status" value="1"/>
</dbReference>
<dbReference type="AlphaFoldDB" id="A0A7X2M140"/>
<dbReference type="GO" id="GO:0042601">
    <property type="term" value="C:endospore-forming forespore"/>
    <property type="evidence" value="ECO:0007669"/>
    <property type="project" value="TreeGrafter"/>
</dbReference>
<accession>A0A7X2M140</accession>
<comment type="caution">
    <text evidence="1">The sequence shown here is derived from an EMBL/GenBank/DDBJ whole genome shotgun (WGS) entry which is preliminary data.</text>
</comment>
<dbReference type="InterPro" id="IPR047175">
    <property type="entry name" value="CotS-like"/>
</dbReference>
<name>A0A7X2M140_9BACI</name>
<keyword evidence="2" id="KW-1185">Reference proteome</keyword>
<dbReference type="Proteomes" id="UP000448867">
    <property type="component" value="Unassembled WGS sequence"/>
</dbReference>
<keyword evidence="1" id="KW-0946">Virion</keyword>
<dbReference type="OrthoDB" id="2379727at2"/>
<gene>
    <name evidence="1" type="primary">ysxE</name>
    <name evidence="1" type="ORF">GJU40_18765</name>
</gene>
<dbReference type="InterPro" id="IPR014253">
    <property type="entry name" value="Spore_coat_YsxE"/>
</dbReference>
<dbReference type="EMBL" id="WKKI01000065">
    <property type="protein sequence ID" value="MRX74167.1"/>
    <property type="molecule type" value="Genomic_DNA"/>
</dbReference>
<protein>
    <submittedName>
        <fullName evidence="1">Spore coat protein YsxE</fullName>
    </submittedName>
</protein>